<name>A0A1C3N4L6_9ACTN</name>
<evidence type="ECO:0000313" key="2">
    <source>
        <dbReference type="EMBL" id="SBV27508.1"/>
    </source>
</evidence>
<dbReference type="EMBL" id="LT598496">
    <property type="protein sequence ID" value="SBV27508.1"/>
    <property type="molecule type" value="Genomic_DNA"/>
</dbReference>
<dbReference type="AlphaFoldDB" id="A0A1C3N4L6"/>
<dbReference type="OrthoDB" id="9952153at2"/>
<keyword evidence="1" id="KW-1133">Transmembrane helix</keyword>
<gene>
    <name evidence="2" type="ORF">GA0070620_3027</name>
</gene>
<sequence>MKSVDWPLAISAAALLISVCGTVVAIWQTRIARRAAELSSKAADASAAQAVAAIRQANLLERQFSAEADDRARRDAPEFTIEFADEGEWGTWRSGAGRRQFTVISQRNNPSVREWVKRRQLVVGHRRGPAVRTSITLDGQRPPDAELLDPGPFDMAVGASQRIPLVTTHALEGGELTVVITSEELSGPGRRWVSRRALAL</sequence>
<dbReference type="RefSeq" id="WP_091591330.1">
    <property type="nucleotide sequence ID" value="NZ_JBHRWG010000004.1"/>
</dbReference>
<organism evidence="2 3">
    <name type="scientific">Micromonospora krabiensis</name>
    <dbReference type="NCBI Taxonomy" id="307121"/>
    <lineage>
        <taxon>Bacteria</taxon>
        <taxon>Bacillati</taxon>
        <taxon>Actinomycetota</taxon>
        <taxon>Actinomycetes</taxon>
        <taxon>Micromonosporales</taxon>
        <taxon>Micromonosporaceae</taxon>
        <taxon>Micromonospora</taxon>
    </lineage>
</organism>
<keyword evidence="1" id="KW-0812">Transmembrane</keyword>
<dbReference type="Proteomes" id="UP000199393">
    <property type="component" value="Chromosome I"/>
</dbReference>
<keyword evidence="1" id="KW-0472">Membrane</keyword>
<proteinExistence type="predicted"/>
<accession>A0A1C3N4L6</accession>
<evidence type="ECO:0000313" key="3">
    <source>
        <dbReference type="Proteomes" id="UP000199393"/>
    </source>
</evidence>
<evidence type="ECO:0000256" key="1">
    <source>
        <dbReference type="SAM" id="Phobius"/>
    </source>
</evidence>
<dbReference type="PATRIC" id="fig|307121.4.peg.3095"/>
<protein>
    <submittedName>
        <fullName evidence="2">Uncharacterized protein</fullName>
    </submittedName>
</protein>
<feature type="transmembrane region" description="Helical" evidence="1">
    <location>
        <begin position="6"/>
        <end position="27"/>
    </location>
</feature>
<dbReference type="STRING" id="307121.GA0070620_3027"/>
<keyword evidence="3" id="KW-1185">Reference proteome</keyword>
<reference evidence="3" key="1">
    <citation type="submission" date="2016-06" db="EMBL/GenBank/DDBJ databases">
        <authorList>
            <person name="Varghese N."/>
        </authorList>
    </citation>
    <scope>NUCLEOTIDE SEQUENCE [LARGE SCALE GENOMIC DNA]</scope>
    <source>
        <strain evidence="3">DSM 45344</strain>
    </source>
</reference>